<comment type="caution">
    <text evidence="1">The sequence shown here is derived from an EMBL/GenBank/DDBJ whole genome shotgun (WGS) entry which is preliminary data.</text>
</comment>
<evidence type="ECO:0000313" key="2">
    <source>
        <dbReference type="Proteomes" id="UP001390339"/>
    </source>
</evidence>
<evidence type="ECO:0000313" key="1">
    <source>
        <dbReference type="EMBL" id="KAK8851051.1"/>
    </source>
</evidence>
<protein>
    <submittedName>
        <fullName evidence="1">Nuclear pore protein-like protein</fullName>
    </submittedName>
</protein>
<reference evidence="1 2" key="1">
    <citation type="journal article" date="2024" name="IMA Fungus">
        <title>Apiospora arundinis, a panoply of carbohydrate-active enzymes and secondary metabolites.</title>
        <authorList>
            <person name="Sorensen T."/>
            <person name="Petersen C."/>
            <person name="Muurmann A.T."/>
            <person name="Christiansen J.V."/>
            <person name="Brundto M.L."/>
            <person name="Overgaard C.K."/>
            <person name="Boysen A.T."/>
            <person name="Wollenberg R.D."/>
            <person name="Larsen T.O."/>
            <person name="Sorensen J.L."/>
            <person name="Nielsen K.L."/>
            <person name="Sondergaard T.E."/>
        </authorList>
    </citation>
    <scope>NUCLEOTIDE SEQUENCE [LARGE SCALE GENOMIC DNA]</scope>
    <source>
        <strain evidence="1 2">AAU 773</strain>
    </source>
</reference>
<name>A0ABR2HPL9_9PEZI</name>
<organism evidence="1 2">
    <name type="scientific">Apiospora arundinis</name>
    <dbReference type="NCBI Taxonomy" id="335852"/>
    <lineage>
        <taxon>Eukaryota</taxon>
        <taxon>Fungi</taxon>
        <taxon>Dikarya</taxon>
        <taxon>Ascomycota</taxon>
        <taxon>Pezizomycotina</taxon>
        <taxon>Sordariomycetes</taxon>
        <taxon>Xylariomycetidae</taxon>
        <taxon>Amphisphaeriales</taxon>
        <taxon>Apiosporaceae</taxon>
        <taxon>Apiospora</taxon>
    </lineage>
</organism>
<gene>
    <name evidence="1" type="ORF">PGQ11_013530</name>
</gene>
<proteinExistence type="predicted"/>
<sequence>MAESSQLQEIDPDGDVVLIYYCIHESFQCWAEHPESNTFNDAAASTEKKRKYSVAFGGNTTVVDSVDSGVTSQSPPERHTNQLAATNTPAREHQEEVTSDECHQQQDPVRLRVSSKHLKLASVYFHARDPKEFQEANYPDSDAMLTLMNIIHGRHRSVPRQLSLVKLARIAYLVESYHCNEVVDVFAERWISSLMHTLPMKYDRSLVLWLYISHIFSREDIFKSMTRIAIMSSTRPIVDMDLRIPLQVIDIIEQRRQDALDQIITHLHGLTTYFGGVRTKCSFECSSMLLGALTKQLETTGLLNPTPTKPFMGHSVTGIATVARNFTDPQWSSIAPSMFSSLAGPHSCKLGAFVNAAIKSVEDGIEGLDLAAWKW</sequence>
<dbReference type="Proteomes" id="UP001390339">
    <property type="component" value="Unassembled WGS sequence"/>
</dbReference>
<accession>A0ABR2HPL9</accession>
<keyword evidence="2" id="KW-1185">Reference proteome</keyword>
<dbReference type="EMBL" id="JAPCWZ010000009">
    <property type="protein sequence ID" value="KAK8851051.1"/>
    <property type="molecule type" value="Genomic_DNA"/>
</dbReference>